<dbReference type="EMBL" id="JAHRIO010010941">
    <property type="protein sequence ID" value="MEQ2161851.1"/>
    <property type="molecule type" value="Genomic_DNA"/>
</dbReference>
<keyword evidence="2" id="KW-1185">Reference proteome</keyword>
<evidence type="ECO:0000313" key="2">
    <source>
        <dbReference type="Proteomes" id="UP001476798"/>
    </source>
</evidence>
<sequence length="120" mass="13461">MNMDLPDSTITSNVFFHFCEKKQPKHPIIIIYYPSRITDFHMEMEGGSCPTHFIIAGFFVSIRSVWITSSCCIKESGTLPSQHINGSTGTCFLIALLMLTQTALQKVGTELHSFLQAVKF</sequence>
<accession>A0ABV0MRW3</accession>
<comment type="caution">
    <text evidence="1">The sequence shown here is derived from an EMBL/GenBank/DDBJ whole genome shotgun (WGS) entry which is preliminary data.</text>
</comment>
<reference evidence="1 2" key="1">
    <citation type="submission" date="2021-06" db="EMBL/GenBank/DDBJ databases">
        <authorList>
            <person name="Palmer J.M."/>
        </authorList>
    </citation>
    <scope>NUCLEOTIDE SEQUENCE [LARGE SCALE GENOMIC DNA]</scope>
    <source>
        <strain evidence="1 2">GA_2019</strain>
        <tissue evidence="1">Muscle</tissue>
    </source>
</reference>
<gene>
    <name evidence="1" type="ORF">GOODEAATRI_013814</name>
</gene>
<evidence type="ECO:0000313" key="1">
    <source>
        <dbReference type="EMBL" id="MEQ2161851.1"/>
    </source>
</evidence>
<organism evidence="1 2">
    <name type="scientific">Goodea atripinnis</name>
    <dbReference type="NCBI Taxonomy" id="208336"/>
    <lineage>
        <taxon>Eukaryota</taxon>
        <taxon>Metazoa</taxon>
        <taxon>Chordata</taxon>
        <taxon>Craniata</taxon>
        <taxon>Vertebrata</taxon>
        <taxon>Euteleostomi</taxon>
        <taxon>Actinopterygii</taxon>
        <taxon>Neopterygii</taxon>
        <taxon>Teleostei</taxon>
        <taxon>Neoteleostei</taxon>
        <taxon>Acanthomorphata</taxon>
        <taxon>Ovalentaria</taxon>
        <taxon>Atherinomorphae</taxon>
        <taxon>Cyprinodontiformes</taxon>
        <taxon>Goodeidae</taxon>
        <taxon>Goodea</taxon>
    </lineage>
</organism>
<name>A0ABV0MRW3_9TELE</name>
<proteinExistence type="predicted"/>
<protein>
    <submittedName>
        <fullName evidence="1">Uncharacterized protein</fullName>
    </submittedName>
</protein>
<dbReference type="Proteomes" id="UP001476798">
    <property type="component" value="Unassembled WGS sequence"/>
</dbReference>